<evidence type="ECO:0000259" key="21">
    <source>
        <dbReference type="PROSITE" id="PS51385"/>
    </source>
</evidence>
<protein>
    <recommendedName>
        <fullName evidence="19">Bifunctional NAD(P)H-hydrate repair enzyme</fullName>
    </recommendedName>
    <alternativeName>
        <fullName evidence="19">Nicotinamide nucleotide repair protein</fullName>
    </alternativeName>
    <domain>
        <recommendedName>
            <fullName evidence="19">ADP-dependent (S)-NAD(P)H-hydrate dehydratase</fullName>
            <ecNumber evidence="19">4.2.1.136</ecNumber>
        </recommendedName>
        <alternativeName>
            <fullName evidence="19">ADP-dependent NAD(P)HX dehydratase</fullName>
        </alternativeName>
    </domain>
    <domain>
        <recommendedName>
            <fullName evidence="19">NAD(P)H-hydrate epimerase</fullName>
            <ecNumber evidence="19">5.1.99.6</ecNumber>
        </recommendedName>
    </domain>
</protein>
<dbReference type="PANTHER" id="PTHR12592">
    <property type="entry name" value="ATP-DEPENDENT (S)-NAD(P)H-HYDRATE DEHYDRATASE FAMILY MEMBER"/>
    <property type="match status" value="1"/>
</dbReference>
<comment type="caution">
    <text evidence="22">The sequence shown here is derived from an EMBL/GenBank/DDBJ whole genome shotgun (WGS) entry which is preliminary data.</text>
</comment>
<feature type="binding site" evidence="18">
    <location>
        <position position="63"/>
    </location>
    <ligand>
        <name>K(+)</name>
        <dbReference type="ChEBI" id="CHEBI:29103"/>
    </ligand>
</feature>
<evidence type="ECO:0000256" key="12">
    <source>
        <dbReference type="ARBA" id="ARBA00023239"/>
    </source>
</evidence>
<feature type="binding site" evidence="17">
    <location>
        <position position="460"/>
    </location>
    <ligand>
        <name>(6S)-NADPHX</name>
        <dbReference type="ChEBI" id="CHEBI:64076"/>
    </ligand>
</feature>
<comment type="similarity">
    <text evidence="18">Belongs to the NnrE/AIBP family.</text>
</comment>
<dbReference type="Gene3D" id="3.40.1190.20">
    <property type="match status" value="1"/>
</dbReference>
<feature type="binding site" evidence="18">
    <location>
        <position position="163"/>
    </location>
    <ligand>
        <name>(6S)-NADPHX</name>
        <dbReference type="ChEBI" id="CHEBI:64076"/>
    </ligand>
</feature>
<comment type="function">
    <text evidence="14 19">Bifunctional enzyme that catalyzes the epimerization of the S- and R-forms of NAD(P)HX and the dehydration of the S-form of NAD(P)HX at the expense of ADP, which is converted to AMP. This allows the repair of both epimers of NAD(P)HX, a damaged form of NAD(P)H that is a result of enzymatic or heat-dependent hydration.</text>
</comment>
<dbReference type="PROSITE" id="PS51385">
    <property type="entry name" value="YJEF_N"/>
    <property type="match status" value="1"/>
</dbReference>
<name>A0ABY2WVU2_9RHOB</name>
<dbReference type="Gene3D" id="3.40.50.10260">
    <property type="entry name" value="YjeF N-terminal domain"/>
    <property type="match status" value="1"/>
</dbReference>
<evidence type="ECO:0000256" key="11">
    <source>
        <dbReference type="ARBA" id="ARBA00023235"/>
    </source>
</evidence>
<keyword evidence="13" id="KW-0511">Multifunctional enzyme</keyword>
<dbReference type="RefSeq" id="WP_138843558.1">
    <property type="nucleotide sequence ID" value="NZ_VCPD01000005.1"/>
</dbReference>
<comment type="similarity">
    <text evidence="3 19">In the N-terminal section; belongs to the NnrE/AIBP family.</text>
</comment>
<comment type="similarity">
    <text evidence="17">Belongs to the NnrD/CARKD family.</text>
</comment>
<comment type="function">
    <text evidence="18">Catalyzes the epimerization of the S- and R-forms of NAD(P)HX, a damaged form of NAD(P)H that is a result of enzymatic or heat-dependent hydration. This is a prerequisite for the S-specific NAD(P)H-hydrate dehydratase to allow the repair of both epimers of NAD(P)HX.</text>
</comment>
<evidence type="ECO:0000256" key="1">
    <source>
        <dbReference type="ARBA" id="ARBA00000013"/>
    </source>
</evidence>
<feature type="binding site" evidence="17">
    <location>
        <position position="264"/>
    </location>
    <ligand>
        <name>(6S)-NADPHX</name>
        <dbReference type="ChEBI" id="CHEBI:64076"/>
    </ligand>
</feature>
<evidence type="ECO:0000256" key="9">
    <source>
        <dbReference type="ARBA" id="ARBA00022958"/>
    </source>
</evidence>
<feature type="domain" description="YjeF N-terminal" evidence="21">
    <location>
        <begin position="10"/>
        <end position="223"/>
    </location>
</feature>
<dbReference type="EC" id="4.2.1.136" evidence="19"/>
<comment type="caution">
    <text evidence="18">Lacks conserved residue(s) required for the propagation of feature annotation.</text>
</comment>
<keyword evidence="6 17" id="KW-0547">Nucleotide-binding</keyword>
<comment type="catalytic activity">
    <reaction evidence="2 18 19">
        <text>(6R)-NADPHX = (6S)-NADPHX</text>
        <dbReference type="Rhea" id="RHEA:32227"/>
        <dbReference type="ChEBI" id="CHEBI:64076"/>
        <dbReference type="ChEBI" id="CHEBI:64077"/>
        <dbReference type="EC" id="5.1.99.6"/>
    </reaction>
</comment>
<feature type="binding site" evidence="17">
    <location>
        <begin position="426"/>
        <end position="430"/>
    </location>
    <ligand>
        <name>AMP</name>
        <dbReference type="ChEBI" id="CHEBI:456215"/>
    </ligand>
</feature>
<evidence type="ECO:0000256" key="2">
    <source>
        <dbReference type="ARBA" id="ARBA00000909"/>
    </source>
</evidence>
<comment type="cofactor">
    <cofactor evidence="17">
        <name>Mg(2+)</name>
        <dbReference type="ChEBI" id="CHEBI:18420"/>
    </cofactor>
</comment>
<keyword evidence="10 17" id="KW-0520">NAD</keyword>
<dbReference type="InterPro" id="IPR036652">
    <property type="entry name" value="YjeF_N_dom_sf"/>
</dbReference>
<feature type="binding site" evidence="17">
    <location>
        <position position="459"/>
    </location>
    <ligand>
        <name>AMP</name>
        <dbReference type="ChEBI" id="CHEBI:456215"/>
    </ligand>
</feature>
<dbReference type="SUPFAM" id="SSF53613">
    <property type="entry name" value="Ribokinase-like"/>
    <property type="match status" value="1"/>
</dbReference>
<feature type="binding site" evidence="18">
    <location>
        <position position="166"/>
    </location>
    <ligand>
        <name>K(+)</name>
        <dbReference type="ChEBI" id="CHEBI:29103"/>
    </ligand>
</feature>
<feature type="binding site" evidence="17">
    <location>
        <position position="381"/>
    </location>
    <ligand>
        <name>(6S)-NADPHX</name>
        <dbReference type="ChEBI" id="CHEBI:64076"/>
    </ligand>
</feature>
<accession>A0ABY2WVU2</accession>
<dbReference type="Pfam" id="PF01256">
    <property type="entry name" value="Carb_kinase"/>
    <property type="match status" value="1"/>
</dbReference>
<dbReference type="InterPro" id="IPR004443">
    <property type="entry name" value="YjeF_N_dom"/>
</dbReference>
<proteinExistence type="inferred from homology"/>
<feature type="binding site" evidence="18">
    <location>
        <begin position="131"/>
        <end position="137"/>
    </location>
    <ligand>
        <name>(6S)-NADPHX</name>
        <dbReference type="ChEBI" id="CHEBI:64076"/>
    </ligand>
</feature>
<dbReference type="EC" id="5.1.99.6" evidence="19"/>
<keyword evidence="7 17" id="KW-0067">ATP-binding</keyword>
<dbReference type="HAMAP" id="MF_01966">
    <property type="entry name" value="NADHX_epimerase"/>
    <property type="match status" value="1"/>
</dbReference>
<dbReference type="HAMAP" id="MF_01965">
    <property type="entry name" value="NADHX_dehydratase"/>
    <property type="match status" value="1"/>
</dbReference>
<keyword evidence="9 18" id="KW-0630">Potassium</keyword>
<keyword evidence="12 17" id="KW-0456">Lyase</keyword>
<evidence type="ECO:0000256" key="18">
    <source>
        <dbReference type="HAMAP-Rule" id="MF_01966"/>
    </source>
</evidence>
<evidence type="ECO:0000256" key="3">
    <source>
        <dbReference type="ARBA" id="ARBA00006001"/>
    </source>
</evidence>
<keyword evidence="11 18" id="KW-0413">Isomerase</keyword>
<keyword evidence="23" id="KW-1185">Reference proteome</keyword>
<evidence type="ECO:0000256" key="16">
    <source>
        <dbReference type="ARBA" id="ARBA00049209"/>
    </source>
</evidence>
<dbReference type="InterPro" id="IPR029056">
    <property type="entry name" value="Ribokinase-like"/>
</dbReference>
<dbReference type="PROSITE" id="PS01050">
    <property type="entry name" value="YJEF_C_2"/>
    <property type="match status" value="1"/>
</dbReference>
<dbReference type="SUPFAM" id="SSF64153">
    <property type="entry name" value="YjeF N-terminal domain-like"/>
    <property type="match status" value="1"/>
</dbReference>
<keyword evidence="8 17" id="KW-0521">NADP</keyword>
<dbReference type="InterPro" id="IPR000631">
    <property type="entry name" value="CARKD"/>
</dbReference>
<comment type="catalytic activity">
    <reaction evidence="1 18 19">
        <text>(6R)-NADHX = (6S)-NADHX</text>
        <dbReference type="Rhea" id="RHEA:32215"/>
        <dbReference type="ChEBI" id="CHEBI:64074"/>
        <dbReference type="ChEBI" id="CHEBI:64075"/>
        <dbReference type="EC" id="5.1.99.6"/>
    </reaction>
</comment>
<comment type="subunit">
    <text evidence="17">Homotetramer.</text>
</comment>
<evidence type="ECO:0000256" key="19">
    <source>
        <dbReference type="PIRNR" id="PIRNR017184"/>
    </source>
</evidence>
<dbReference type="InterPro" id="IPR017953">
    <property type="entry name" value="Carbohydrate_kinase_pred_CS"/>
</dbReference>
<evidence type="ECO:0000313" key="23">
    <source>
        <dbReference type="Proteomes" id="UP001193035"/>
    </source>
</evidence>
<evidence type="ECO:0000256" key="17">
    <source>
        <dbReference type="HAMAP-Rule" id="MF_01965"/>
    </source>
</evidence>
<evidence type="ECO:0000313" key="22">
    <source>
        <dbReference type="EMBL" id="TMV06391.1"/>
    </source>
</evidence>
<dbReference type="Pfam" id="PF03853">
    <property type="entry name" value="YjeF_N"/>
    <property type="match status" value="1"/>
</dbReference>
<evidence type="ECO:0000256" key="10">
    <source>
        <dbReference type="ARBA" id="ARBA00023027"/>
    </source>
</evidence>
<dbReference type="PROSITE" id="PS51383">
    <property type="entry name" value="YJEF_C_3"/>
    <property type="match status" value="1"/>
</dbReference>
<evidence type="ECO:0000256" key="6">
    <source>
        <dbReference type="ARBA" id="ARBA00022741"/>
    </source>
</evidence>
<sequence length="516" mass="53977">MTELLTAAQMRAIELAAIESGEVTGLELMERAGQGVVEAIFEEWPDLGERPQRAVVLCGPGNNGGDGFVVARLLKERGWDVDVFLYGDPEKLPPDARANFQRWLQLGEVQDLADAPEPSEDADLYVDALFGTGLTRALTDVVRDRVVRFNTAPAVARKTVAVDIPSGLCSDSGRVLGDGACAPRAGLTVTFHARKLGHVLGAGPMFCGKVAVADIGLRAGSMDEVATLTGKPDPDAGLVKPGAGQKYVHGHALVLSGGPGKTGAARLAARGALRIGAGLVTLGVPPEAQMEVAGHITALMLRRVDGAEGLAETLVDERLNALCLGPGLGLERARELVPVVLGQGEVKPRPTVLDADALTAFADRPDELFGLLHDTCVLTPHGGEFARLFPDLAERLKEVPTKGPAYSKVDATREAAKRAGCIVLFKGADTVIAAPNGRCSVNSAHYERAAPWLATAGSGDVLAGFVTGLLARGFAPMAAAETAAWLHVECARSFGPGLIAEDLPEQLPAVFRDMGL</sequence>
<reference evidence="22 23" key="1">
    <citation type="submission" date="2019-05" db="EMBL/GenBank/DDBJ databases">
        <title>Ruegeria sp. nov., isolated from tidal flat.</title>
        <authorList>
            <person name="Kim W."/>
        </authorList>
    </citation>
    <scope>NUCLEOTIDE SEQUENCE [LARGE SCALE GENOMIC DNA]</scope>
    <source>
        <strain evidence="22 23">CAU 1488</strain>
    </source>
</reference>
<dbReference type="EMBL" id="VCPD01000005">
    <property type="protein sequence ID" value="TMV06391.1"/>
    <property type="molecule type" value="Genomic_DNA"/>
</dbReference>
<dbReference type="PANTHER" id="PTHR12592:SF0">
    <property type="entry name" value="ATP-DEPENDENT (S)-NAD(P)H-HYDRATE DEHYDRATASE"/>
    <property type="match status" value="1"/>
</dbReference>
<feature type="domain" description="YjeF C-terminal" evidence="20">
    <location>
        <begin position="229"/>
        <end position="514"/>
    </location>
</feature>
<dbReference type="CDD" id="cd01171">
    <property type="entry name" value="YXKO-related"/>
    <property type="match status" value="1"/>
</dbReference>
<dbReference type="PIRSF" id="PIRSF017184">
    <property type="entry name" value="Nnr"/>
    <property type="match status" value="1"/>
</dbReference>
<comment type="cofactor">
    <cofactor evidence="18 19">
        <name>K(+)</name>
        <dbReference type="ChEBI" id="CHEBI:29103"/>
    </cofactor>
    <text evidence="18 19">Binds 1 potassium ion per subunit.</text>
</comment>
<evidence type="ECO:0000256" key="8">
    <source>
        <dbReference type="ARBA" id="ARBA00022857"/>
    </source>
</evidence>
<evidence type="ECO:0000256" key="15">
    <source>
        <dbReference type="ARBA" id="ARBA00048238"/>
    </source>
</evidence>
<dbReference type="NCBIfam" id="TIGR00196">
    <property type="entry name" value="yjeF_cterm"/>
    <property type="match status" value="1"/>
</dbReference>
<evidence type="ECO:0000256" key="4">
    <source>
        <dbReference type="ARBA" id="ARBA00009524"/>
    </source>
</evidence>
<evidence type="ECO:0000256" key="5">
    <source>
        <dbReference type="ARBA" id="ARBA00022723"/>
    </source>
</evidence>
<evidence type="ECO:0000256" key="14">
    <source>
        <dbReference type="ARBA" id="ARBA00025153"/>
    </source>
</evidence>
<dbReference type="InterPro" id="IPR030677">
    <property type="entry name" value="Nnr"/>
</dbReference>
<evidence type="ECO:0000256" key="7">
    <source>
        <dbReference type="ARBA" id="ARBA00022840"/>
    </source>
</evidence>
<evidence type="ECO:0000259" key="20">
    <source>
        <dbReference type="PROSITE" id="PS51383"/>
    </source>
</evidence>
<gene>
    <name evidence="18" type="primary">nnrE</name>
    <name evidence="17" type="synonym">nnrD</name>
    <name evidence="22" type="ORF">FGK63_14655</name>
</gene>
<keyword evidence="5 18" id="KW-0479">Metal-binding</keyword>
<dbReference type="NCBIfam" id="TIGR00197">
    <property type="entry name" value="yjeF_nterm"/>
    <property type="match status" value="1"/>
</dbReference>
<feature type="binding site" evidence="18">
    <location>
        <position position="127"/>
    </location>
    <ligand>
        <name>K(+)</name>
        <dbReference type="ChEBI" id="CHEBI:29103"/>
    </ligand>
</feature>
<comment type="catalytic activity">
    <reaction evidence="16 17 19">
        <text>(6S)-NADPHX + ADP = AMP + phosphate + NADPH + H(+)</text>
        <dbReference type="Rhea" id="RHEA:32235"/>
        <dbReference type="ChEBI" id="CHEBI:15378"/>
        <dbReference type="ChEBI" id="CHEBI:43474"/>
        <dbReference type="ChEBI" id="CHEBI:57783"/>
        <dbReference type="ChEBI" id="CHEBI:64076"/>
        <dbReference type="ChEBI" id="CHEBI:456215"/>
        <dbReference type="ChEBI" id="CHEBI:456216"/>
        <dbReference type="EC" id="4.2.1.136"/>
    </reaction>
</comment>
<evidence type="ECO:0000256" key="13">
    <source>
        <dbReference type="ARBA" id="ARBA00023268"/>
    </source>
</evidence>
<comment type="similarity">
    <text evidence="4 19">In the C-terminal section; belongs to the NnrD/CARKD family.</text>
</comment>
<dbReference type="Proteomes" id="UP001193035">
    <property type="component" value="Unassembled WGS sequence"/>
</dbReference>
<comment type="catalytic activity">
    <reaction evidence="15 17 19">
        <text>(6S)-NADHX + ADP = AMP + phosphate + NADH + H(+)</text>
        <dbReference type="Rhea" id="RHEA:32223"/>
        <dbReference type="ChEBI" id="CHEBI:15378"/>
        <dbReference type="ChEBI" id="CHEBI:43474"/>
        <dbReference type="ChEBI" id="CHEBI:57945"/>
        <dbReference type="ChEBI" id="CHEBI:64074"/>
        <dbReference type="ChEBI" id="CHEBI:456215"/>
        <dbReference type="ChEBI" id="CHEBI:456216"/>
        <dbReference type="EC" id="4.2.1.136"/>
    </reaction>
</comment>
<comment type="function">
    <text evidence="17">Catalyzes the dehydration of the S-form of NAD(P)HX at the expense of ADP, which is converted to AMP. Together with NAD(P)HX epimerase, which catalyzes the epimerization of the S- and R-forms, the enzyme allows the repair of both epimers of NAD(P)HX, a damaged form of NAD(P)H that is a result of enzymatic or heat-dependent hydration.</text>
</comment>
<feature type="binding site" evidence="17">
    <location>
        <position position="327"/>
    </location>
    <ligand>
        <name>(6S)-NADPHX</name>
        <dbReference type="ChEBI" id="CHEBI:64076"/>
    </ligand>
</feature>
<organism evidence="22 23">
    <name type="scientific">Ruegeria sediminis</name>
    <dbReference type="NCBI Taxonomy" id="2583820"/>
    <lineage>
        <taxon>Bacteria</taxon>
        <taxon>Pseudomonadati</taxon>
        <taxon>Pseudomonadota</taxon>
        <taxon>Alphaproteobacteria</taxon>
        <taxon>Rhodobacterales</taxon>
        <taxon>Roseobacteraceae</taxon>
        <taxon>Ruegeria</taxon>
    </lineage>
</organism>
<feature type="binding site" evidence="18">
    <location>
        <begin position="62"/>
        <end position="66"/>
    </location>
    <ligand>
        <name>(6S)-NADPHX</name>
        <dbReference type="ChEBI" id="CHEBI:64076"/>
    </ligand>
</feature>